<evidence type="ECO:0000313" key="1">
    <source>
        <dbReference type="EMBL" id="KAH7842671.1"/>
    </source>
</evidence>
<accession>A0ACB7XNZ6</accession>
<proteinExistence type="predicted"/>
<name>A0ACB7XNZ6_9ERIC</name>
<evidence type="ECO:0000313" key="2">
    <source>
        <dbReference type="Proteomes" id="UP000828048"/>
    </source>
</evidence>
<keyword evidence="2" id="KW-1185">Reference proteome</keyword>
<protein>
    <submittedName>
        <fullName evidence="1">Uncharacterized protein</fullName>
    </submittedName>
</protein>
<reference evidence="1 2" key="1">
    <citation type="journal article" date="2021" name="Hortic Res">
        <title>High-quality reference genome and annotation aids understanding of berry development for evergreen blueberry (Vaccinium darrowii).</title>
        <authorList>
            <person name="Yu J."/>
            <person name="Hulse-Kemp A.M."/>
            <person name="Babiker E."/>
            <person name="Staton M."/>
        </authorList>
    </citation>
    <scope>NUCLEOTIDE SEQUENCE [LARGE SCALE GENOMIC DNA]</scope>
    <source>
        <strain evidence="2">cv. NJ 8807/NJ 8810</strain>
        <tissue evidence="1">Young leaf</tissue>
    </source>
</reference>
<comment type="caution">
    <text evidence="1">The sequence shown here is derived from an EMBL/GenBank/DDBJ whole genome shotgun (WGS) entry which is preliminary data.</text>
</comment>
<organism evidence="1 2">
    <name type="scientific">Vaccinium darrowii</name>
    <dbReference type="NCBI Taxonomy" id="229202"/>
    <lineage>
        <taxon>Eukaryota</taxon>
        <taxon>Viridiplantae</taxon>
        <taxon>Streptophyta</taxon>
        <taxon>Embryophyta</taxon>
        <taxon>Tracheophyta</taxon>
        <taxon>Spermatophyta</taxon>
        <taxon>Magnoliopsida</taxon>
        <taxon>eudicotyledons</taxon>
        <taxon>Gunneridae</taxon>
        <taxon>Pentapetalae</taxon>
        <taxon>asterids</taxon>
        <taxon>Ericales</taxon>
        <taxon>Ericaceae</taxon>
        <taxon>Vaccinioideae</taxon>
        <taxon>Vaccinieae</taxon>
        <taxon>Vaccinium</taxon>
    </lineage>
</organism>
<dbReference type="Proteomes" id="UP000828048">
    <property type="component" value="Chromosome 1"/>
</dbReference>
<sequence length="487" mass="58588">MMGTRCGKVKSYWPGKAPEWATFVDEDEAIRMPGVVALEKTFPTQEEDSNSSRWDDDRRLIRLANSRINNREDIIADHKRIRLTDNIVSTTREEENARKKKLADLDEDTMEERRRVLREKLLKRQEEEAAFIPEEEEEDEIEKEEEEQFEYETDFEDITKKQMDERKLETKSIVAQEIWKDEQVQKNIELREANILDVDTDDEVNMEEELEAWTARMIARIKRDEEELMLKIGNEEDSNSSRWDDDRRLIRLANSRINNREDIIADHKRIRLTDNIVSTTREEENARKKELADLDEDTLEERRKILREKLLKRQEEEAAFILEEEEEDEIEKEEEEEFEYETDFENEMTGLVLVKPVFVSKSENGIIAERERLEARKQALEDITKKRMEERKLETKLIVAQEIWKDEQVQKNMELREANIPNVDTDEEVNKEEEREAWKARKIARIKRDEEELMLKQKQKDEIRKVRNMSDEERRQWEREIVKPMLA</sequence>
<dbReference type="EMBL" id="CM037151">
    <property type="protein sequence ID" value="KAH7842671.1"/>
    <property type="molecule type" value="Genomic_DNA"/>
</dbReference>
<gene>
    <name evidence="1" type="ORF">Vadar_007905</name>
</gene>